<keyword evidence="8" id="KW-0969">Cilium</keyword>
<keyword evidence="4 5" id="KW-0975">Bacterial flagellum</keyword>
<feature type="domain" description="Flagellar hook-associated protein 2 C-terminal" evidence="7">
    <location>
        <begin position="237"/>
        <end position="397"/>
    </location>
</feature>
<organism evidence="8 9">
    <name type="scientific">Mariprofundus micogutta</name>
    <dbReference type="NCBI Taxonomy" id="1921010"/>
    <lineage>
        <taxon>Bacteria</taxon>
        <taxon>Pseudomonadati</taxon>
        <taxon>Pseudomonadota</taxon>
        <taxon>Candidatius Mariprofundia</taxon>
        <taxon>Mariprofundales</taxon>
        <taxon>Mariprofundaceae</taxon>
        <taxon>Mariprofundus</taxon>
    </lineage>
</organism>
<dbReference type="EMBL" id="BDFD01000001">
    <property type="protein sequence ID" value="GAV19095.1"/>
    <property type="molecule type" value="Genomic_DNA"/>
</dbReference>
<dbReference type="GO" id="GO:0005576">
    <property type="term" value="C:extracellular region"/>
    <property type="evidence" value="ECO:0007669"/>
    <property type="project" value="UniProtKB-SubCell"/>
</dbReference>
<dbReference type="STRING" id="1921010.MMIC_P0024"/>
<comment type="subcellular location">
    <subcellularLocation>
        <location evidence="5">Secreted</location>
    </subcellularLocation>
    <subcellularLocation>
        <location evidence="5">Bacterial flagellum</location>
    </subcellularLocation>
</comment>
<dbReference type="Pfam" id="PF07195">
    <property type="entry name" value="FliD_C"/>
    <property type="match status" value="1"/>
</dbReference>
<evidence type="ECO:0000256" key="2">
    <source>
        <dbReference type="ARBA" id="ARBA00011255"/>
    </source>
</evidence>
<dbReference type="OrthoDB" id="9810816at2"/>
<evidence type="ECO:0000259" key="6">
    <source>
        <dbReference type="Pfam" id="PF02465"/>
    </source>
</evidence>
<evidence type="ECO:0000256" key="1">
    <source>
        <dbReference type="ARBA" id="ARBA00009764"/>
    </source>
</evidence>
<dbReference type="InterPro" id="IPR003481">
    <property type="entry name" value="FliD_N"/>
</dbReference>
<evidence type="ECO:0000313" key="8">
    <source>
        <dbReference type="EMBL" id="GAV19095.1"/>
    </source>
</evidence>
<comment type="subunit">
    <text evidence="2 5">Homopentamer.</text>
</comment>
<name>A0A1L8CJN0_9PROT</name>
<dbReference type="AlphaFoldDB" id="A0A1L8CJN0"/>
<dbReference type="Pfam" id="PF07196">
    <property type="entry name" value="Flagellin_IN"/>
    <property type="match status" value="1"/>
</dbReference>
<keyword evidence="8" id="KW-0966">Cell projection</keyword>
<reference evidence="8 9" key="1">
    <citation type="journal article" date="2017" name="Arch. Microbiol.">
        <title>Mariprofundus micogutta sp. nov., a novel iron-oxidizing zetaproteobacterium isolated from a deep-sea hydrothermal field at the Bayonnaise knoll of the Izu-Ogasawara arc, and a description of Mariprofundales ord. nov. and Zetaproteobacteria classis nov.</title>
        <authorList>
            <person name="Makita H."/>
            <person name="Tanaka E."/>
            <person name="Mitsunobu S."/>
            <person name="Miyazaki M."/>
            <person name="Nunoura T."/>
            <person name="Uematsu K."/>
            <person name="Takaki Y."/>
            <person name="Nishi S."/>
            <person name="Shimamura S."/>
            <person name="Takai K."/>
        </authorList>
    </citation>
    <scope>NUCLEOTIDE SEQUENCE [LARGE SCALE GENOMIC DNA]</scope>
    <source>
        <strain evidence="8 9">ET2</strain>
    </source>
</reference>
<dbReference type="PANTHER" id="PTHR30288">
    <property type="entry name" value="FLAGELLAR CAP/ASSEMBLY PROTEIN FLID"/>
    <property type="match status" value="1"/>
</dbReference>
<dbReference type="InterPro" id="IPR010809">
    <property type="entry name" value="FliD_C"/>
</dbReference>
<comment type="function">
    <text evidence="5">Required for morphogenesis and for the elongation of the flagellar filament by facilitating polymerization of the flagellin monomers at the tip of growing filament. Forms a capping structure, which prevents flagellin subunits (transported through the central channel of the flagellum) from leaking out without polymerization at the distal end.</text>
</comment>
<dbReference type="GO" id="GO:0007155">
    <property type="term" value="P:cell adhesion"/>
    <property type="evidence" value="ECO:0007669"/>
    <property type="project" value="InterPro"/>
</dbReference>
<feature type="domain" description="Flagellar hook-associated protein 2 N-terminal" evidence="6">
    <location>
        <begin position="13"/>
        <end position="114"/>
    </location>
</feature>
<evidence type="ECO:0000256" key="3">
    <source>
        <dbReference type="ARBA" id="ARBA00023054"/>
    </source>
</evidence>
<dbReference type="InterPro" id="IPR010810">
    <property type="entry name" value="Flagellin_hook_IN_motif"/>
</dbReference>
<keyword evidence="9" id="KW-1185">Reference proteome</keyword>
<protein>
    <recommendedName>
        <fullName evidence="5">Flagellar hook-associated protein 2</fullName>
        <shortName evidence="5">HAP2</shortName>
    </recommendedName>
    <alternativeName>
        <fullName evidence="5">Flagellar cap protein</fullName>
    </alternativeName>
</protein>
<proteinExistence type="inferred from homology"/>
<dbReference type="GO" id="GO:0009424">
    <property type="term" value="C:bacterial-type flagellum hook"/>
    <property type="evidence" value="ECO:0007669"/>
    <property type="project" value="UniProtKB-UniRule"/>
</dbReference>
<keyword evidence="3" id="KW-0175">Coiled coil</keyword>
<evidence type="ECO:0000313" key="9">
    <source>
        <dbReference type="Proteomes" id="UP000231632"/>
    </source>
</evidence>
<dbReference type="GO" id="GO:0071973">
    <property type="term" value="P:bacterial-type flagellum-dependent cell motility"/>
    <property type="evidence" value="ECO:0007669"/>
    <property type="project" value="TreeGrafter"/>
</dbReference>
<evidence type="ECO:0000256" key="5">
    <source>
        <dbReference type="RuleBase" id="RU362066"/>
    </source>
</evidence>
<sequence length="779" mass="79359">MAGLSSISGLIAGFDTKGAVDELLGIRQFEINQLVKKQETQTAKQEALATLNNSLLALRNTATGMADSSTFFGYSASLSSSSALVSASQLLDVSGTSSVSAGQHSIIVQQIAQAERLSSSSAIKDNAGTVIASDSTPLNLTGSFQIEGVTVSVSVSDSLQDIAGSINAKNSGATATGVSASVIKVAENDFRLTLVSDATGAAGFTLSGADLDAAGALANLQIGATGQANARTQLQAAQDAQISIDGLTISRSSNQISDALDGITLDLKQADPTVTLNMSVAVDKAELRANVQSFVDAYNETANLINAQYQFDQETGTSGILAGEGILTTMQASLSASLLKVVPGLASDRNSMVLVGVEPDETGQLVINDDRFTSFLNTDPAAIRDVFAAQGSSNNTDLHFLTYGLNSTSGTYSVDITQAATRAGIAGTTDLSLGLAADETVTITEAGSSRQAVVSLLTGQSQSSIISALNAEFQASYTEQHQHATALTVLGLPATGSNTFADLALGVTAGDSITIAGNLRSGGAVSETFTVLDPTKDTISSLLASIQSAYNQEVIASIDANGKITLTDVQSGDSQLTFSLTANNEGAGTLAFGASSALTEGRYSMGVEAVVSGNGIQIQSASYGASSGFSISQSVDGLGIADASFSGVDVQGTINGLATTSGGQLLIGSEGVVDGMGLLYEGTTTGTSEVVVGMGVAAGFDGLLDLYANPVAGIIQNSILSSQDSFDSLTTRIASLQDQLDRQRVILTNSFIQMENAMSTLQSAGSFLTQQIDAQNAAN</sequence>
<keyword evidence="5" id="KW-0964">Secreted</keyword>
<dbReference type="GO" id="GO:0009421">
    <property type="term" value="C:bacterial-type flagellum filament cap"/>
    <property type="evidence" value="ECO:0007669"/>
    <property type="project" value="InterPro"/>
</dbReference>
<evidence type="ECO:0000259" key="7">
    <source>
        <dbReference type="Pfam" id="PF07195"/>
    </source>
</evidence>
<evidence type="ECO:0000256" key="4">
    <source>
        <dbReference type="ARBA" id="ARBA00023143"/>
    </source>
</evidence>
<dbReference type="RefSeq" id="WP_072658301.1">
    <property type="nucleotide sequence ID" value="NZ_BDFD01000001.1"/>
</dbReference>
<comment type="caution">
    <text evidence="8">The sequence shown here is derived from an EMBL/GenBank/DDBJ whole genome shotgun (WGS) entry which is preliminary data.</text>
</comment>
<dbReference type="Proteomes" id="UP000231632">
    <property type="component" value="Unassembled WGS sequence"/>
</dbReference>
<comment type="similarity">
    <text evidence="1 5">Belongs to the FliD family.</text>
</comment>
<accession>A0A1L8CJN0</accession>
<dbReference type="Pfam" id="PF02465">
    <property type="entry name" value="FliD_N"/>
    <property type="match status" value="1"/>
</dbReference>
<keyword evidence="8" id="KW-0282">Flagellum</keyword>
<gene>
    <name evidence="8" type="ORF">MMIC_P0024</name>
</gene>
<dbReference type="PANTHER" id="PTHR30288:SF0">
    <property type="entry name" value="FLAGELLAR HOOK-ASSOCIATED PROTEIN 2"/>
    <property type="match status" value="1"/>
</dbReference>
<dbReference type="InterPro" id="IPR040026">
    <property type="entry name" value="FliD"/>
</dbReference>